<comment type="caution">
    <text evidence="1">The sequence shown here is derived from an EMBL/GenBank/DDBJ whole genome shotgun (WGS) entry which is preliminary data.</text>
</comment>
<reference evidence="1 2" key="2">
    <citation type="submission" date="2019-05" db="EMBL/GenBank/DDBJ databases">
        <title>Glycomyces buryatensis sp. nov.</title>
        <authorList>
            <person name="Nikitina E."/>
        </authorList>
    </citation>
    <scope>NUCLEOTIDE SEQUENCE [LARGE SCALE GENOMIC DNA]</scope>
    <source>
        <strain evidence="1 2">18</strain>
    </source>
</reference>
<dbReference type="EMBL" id="STGY01000056">
    <property type="protein sequence ID" value="THV40566.1"/>
    <property type="molecule type" value="Genomic_DNA"/>
</dbReference>
<dbReference type="RefSeq" id="WP_136535341.1">
    <property type="nucleotide sequence ID" value="NZ_STGY01000056.1"/>
</dbReference>
<reference evidence="2" key="1">
    <citation type="submission" date="2019-04" db="EMBL/GenBank/DDBJ databases">
        <title>Nocardioides xinjiangensis sp. nov.</title>
        <authorList>
            <person name="Liu S."/>
        </authorList>
    </citation>
    <scope>NUCLEOTIDE SEQUENCE [LARGE SCALE GENOMIC DNA]</scope>
    <source>
        <strain evidence="2">18</strain>
    </source>
</reference>
<protein>
    <submittedName>
        <fullName evidence="1">Uncharacterized protein</fullName>
    </submittedName>
</protein>
<dbReference type="Proteomes" id="UP000308760">
    <property type="component" value="Unassembled WGS sequence"/>
</dbReference>
<proteinExistence type="predicted"/>
<evidence type="ECO:0000313" key="1">
    <source>
        <dbReference type="EMBL" id="THV40566.1"/>
    </source>
</evidence>
<sequence length="61" mass="6987">MHWNYVNFLNIDESPTSYGRTTVATRHPLNSENAIDSVAHLIRDQKRLANLSIMGIFKLES</sequence>
<organism evidence="1 2">
    <name type="scientific">Glycomyces buryatensis</name>
    <dbReference type="NCBI Taxonomy" id="2570927"/>
    <lineage>
        <taxon>Bacteria</taxon>
        <taxon>Bacillati</taxon>
        <taxon>Actinomycetota</taxon>
        <taxon>Actinomycetes</taxon>
        <taxon>Glycomycetales</taxon>
        <taxon>Glycomycetaceae</taxon>
        <taxon>Glycomyces</taxon>
    </lineage>
</organism>
<gene>
    <name evidence="1" type="ORF">FAB82_14970</name>
</gene>
<name>A0A4V4HS64_9ACTN</name>
<accession>A0A4V4HS64</accession>
<dbReference type="AlphaFoldDB" id="A0A4V4HS64"/>
<evidence type="ECO:0000313" key="2">
    <source>
        <dbReference type="Proteomes" id="UP000308760"/>
    </source>
</evidence>
<keyword evidence="2" id="KW-1185">Reference proteome</keyword>